<evidence type="ECO:0000256" key="1">
    <source>
        <dbReference type="SAM" id="SignalP"/>
    </source>
</evidence>
<evidence type="ECO:0000313" key="2">
    <source>
        <dbReference type="EMBL" id="KAK3358611.1"/>
    </source>
</evidence>
<organism evidence="2 3">
    <name type="scientific">Lasiosphaeria ovina</name>
    <dbReference type="NCBI Taxonomy" id="92902"/>
    <lineage>
        <taxon>Eukaryota</taxon>
        <taxon>Fungi</taxon>
        <taxon>Dikarya</taxon>
        <taxon>Ascomycota</taxon>
        <taxon>Pezizomycotina</taxon>
        <taxon>Sordariomycetes</taxon>
        <taxon>Sordariomycetidae</taxon>
        <taxon>Sordariales</taxon>
        <taxon>Lasiosphaeriaceae</taxon>
        <taxon>Lasiosphaeria</taxon>
    </lineage>
</organism>
<dbReference type="EMBL" id="JAULSN010000015">
    <property type="protein sequence ID" value="KAK3358611.1"/>
    <property type="molecule type" value="Genomic_DNA"/>
</dbReference>
<reference evidence="2" key="2">
    <citation type="submission" date="2023-06" db="EMBL/GenBank/DDBJ databases">
        <authorList>
            <consortium name="Lawrence Berkeley National Laboratory"/>
            <person name="Haridas S."/>
            <person name="Hensen N."/>
            <person name="Bonometti L."/>
            <person name="Westerberg I."/>
            <person name="Brannstrom I.O."/>
            <person name="Guillou S."/>
            <person name="Cros-Aarteil S."/>
            <person name="Calhoun S."/>
            <person name="Kuo A."/>
            <person name="Mondo S."/>
            <person name="Pangilinan J."/>
            <person name="Riley R."/>
            <person name="Labutti K."/>
            <person name="Andreopoulos B."/>
            <person name="Lipzen A."/>
            <person name="Chen C."/>
            <person name="Yanf M."/>
            <person name="Daum C."/>
            <person name="Ng V."/>
            <person name="Clum A."/>
            <person name="Steindorff A."/>
            <person name="Ohm R."/>
            <person name="Martin F."/>
            <person name="Silar P."/>
            <person name="Natvig D."/>
            <person name="Lalanne C."/>
            <person name="Gautier V."/>
            <person name="Ament-Velasquez S.L."/>
            <person name="Kruys A."/>
            <person name="Hutchinson M.I."/>
            <person name="Powell A.J."/>
            <person name="Barry K."/>
            <person name="Miller A.N."/>
            <person name="Grigoriev I.V."/>
            <person name="Debuchy R."/>
            <person name="Gladieux P."/>
            <person name="Thoren M.H."/>
            <person name="Johannesson H."/>
        </authorList>
    </citation>
    <scope>NUCLEOTIDE SEQUENCE</scope>
    <source>
        <strain evidence="2">CBS 958.72</strain>
    </source>
</reference>
<gene>
    <name evidence="2" type="ORF">B0T24DRAFT_127139</name>
</gene>
<keyword evidence="1" id="KW-0732">Signal</keyword>
<dbReference type="AlphaFoldDB" id="A0AAE0JSG6"/>
<proteinExistence type="predicted"/>
<evidence type="ECO:0000313" key="3">
    <source>
        <dbReference type="Proteomes" id="UP001287356"/>
    </source>
</evidence>
<dbReference type="Proteomes" id="UP001287356">
    <property type="component" value="Unassembled WGS sequence"/>
</dbReference>
<sequence>MRLAEFVILLFLGLWYRYGSVQSSPHVFAALGRTHKEVASCVDADERPALCGGEQEITAVQHKKQSNTYLGK</sequence>
<accession>A0AAE0JSG6</accession>
<protein>
    <recommendedName>
        <fullName evidence="4">Secreted protein</fullName>
    </recommendedName>
</protein>
<name>A0AAE0JSG6_9PEZI</name>
<evidence type="ECO:0008006" key="4">
    <source>
        <dbReference type="Google" id="ProtNLM"/>
    </source>
</evidence>
<feature type="chain" id="PRO_5041903779" description="Secreted protein" evidence="1">
    <location>
        <begin position="24"/>
        <end position="72"/>
    </location>
</feature>
<reference evidence="2" key="1">
    <citation type="journal article" date="2023" name="Mol. Phylogenet. Evol.">
        <title>Genome-scale phylogeny and comparative genomics of the fungal order Sordariales.</title>
        <authorList>
            <person name="Hensen N."/>
            <person name="Bonometti L."/>
            <person name="Westerberg I."/>
            <person name="Brannstrom I.O."/>
            <person name="Guillou S."/>
            <person name="Cros-Aarteil S."/>
            <person name="Calhoun S."/>
            <person name="Haridas S."/>
            <person name="Kuo A."/>
            <person name="Mondo S."/>
            <person name="Pangilinan J."/>
            <person name="Riley R."/>
            <person name="LaButti K."/>
            <person name="Andreopoulos B."/>
            <person name="Lipzen A."/>
            <person name="Chen C."/>
            <person name="Yan M."/>
            <person name="Daum C."/>
            <person name="Ng V."/>
            <person name="Clum A."/>
            <person name="Steindorff A."/>
            <person name="Ohm R.A."/>
            <person name="Martin F."/>
            <person name="Silar P."/>
            <person name="Natvig D.O."/>
            <person name="Lalanne C."/>
            <person name="Gautier V."/>
            <person name="Ament-Velasquez S.L."/>
            <person name="Kruys A."/>
            <person name="Hutchinson M.I."/>
            <person name="Powell A.J."/>
            <person name="Barry K."/>
            <person name="Miller A.N."/>
            <person name="Grigoriev I.V."/>
            <person name="Debuchy R."/>
            <person name="Gladieux P."/>
            <person name="Hiltunen Thoren M."/>
            <person name="Johannesson H."/>
        </authorList>
    </citation>
    <scope>NUCLEOTIDE SEQUENCE</scope>
    <source>
        <strain evidence="2">CBS 958.72</strain>
    </source>
</reference>
<comment type="caution">
    <text evidence="2">The sequence shown here is derived from an EMBL/GenBank/DDBJ whole genome shotgun (WGS) entry which is preliminary data.</text>
</comment>
<feature type="signal peptide" evidence="1">
    <location>
        <begin position="1"/>
        <end position="23"/>
    </location>
</feature>
<keyword evidence="3" id="KW-1185">Reference proteome</keyword>